<evidence type="ECO:0000313" key="2">
    <source>
        <dbReference type="Proteomes" id="UP000253845"/>
    </source>
</evidence>
<dbReference type="Proteomes" id="UP000253845">
    <property type="component" value="Unassembled WGS sequence"/>
</dbReference>
<gene>
    <name evidence="1" type="ORF">M747DRAFT_107734</name>
</gene>
<dbReference type="EMBL" id="KZ851935">
    <property type="protein sequence ID" value="RDH16827.1"/>
    <property type="molecule type" value="Genomic_DNA"/>
</dbReference>
<accession>A0A370BMW4</accession>
<proteinExistence type="predicted"/>
<evidence type="ECO:0000313" key="1">
    <source>
        <dbReference type="EMBL" id="RDH16827.1"/>
    </source>
</evidence>
<reference evidence="1 2" key="1">
    <citation type="submission" date="2018-07" db="EMBL/GenBank/DDBJ databases">
        <title>Section-level genome sequencing of Aspergillus section Nigri to investigate inter- and intra-species variation.</title>
        <authorList>
            <consortium name="DOE Joint Genome Institute"/>
            <person name="Vesth T.C."/>
            <person name="Nybo J.L."/>
            <person name="Theobald S."/>
            <person name="Frisvad J.C."/>
            <person name="Larsen T.O."/>
            <person name="Nielsen K.F."/>
            <person name="Hoof J.B."/>
            <person name="Brandl J."/>
            <person name="Salamov A."/>
            <person name="Riley R."/>
            <person name="Gladden J.M."/>
            <person name="Phatale P."/>
            <person name="Nielsen M.T."/>
            <person name="Lyhne E.K."/>
            <person name="Kogle M.E."/>
            <person name="Strasser K."/>
            <person name="McDonnell E."/>
            <person name="Barry K."/>
            <person name="Clum A."/>
            <person name="Chen C."/>
            <person name="Nolan M."/>
            <person name="Sandor L."/>
            <person name="Kuo A."/>
            <person name="Lipzen A."/>
            <person name="Hainaut M."/>
            <person name="Drula E."/>
            <person name="Tsang A."/>
            <person name="Magnuson J.K."/>
            <person name="Henrissat B."/>
            <person name="Wiebenga A."/>
            <person name="Simmons B.A."/>
            <person name="Makela M.R."/>
            <person name="De vries R.P."/>
            <person name="Grigoriev I.V."/>
            <person name="Mortensen U.H."/>
            <person name="Baker S.E."/>
            <person name="Andersen M.R."/>
        </authorList>
    </citation>
    <scope>NUCLEOTIDE SEQUENCE [LARGE SCALE GENOMIC DNA]</scope>
    <source>
        <strain evidence="1 2">ATCC 13496</strain>
    </source>
</reference>
<protein>
    <submittedName>
        <fullName evidence="1">Uncharacterized protein</fullName>
    </submittedName>
</protein>
<sequence>MKSTSLIVSYIVMLWAIKGRHGIFRHCETRVFVTESMDRELGLVVDFPSKVREISGAIHRIVLKQRCSTRCR</sequence>
<organism evidence="1 2">
    <name type="scientific">Aspergillus niger ATCC 13496</name>
    <dbReference type="NCBI Taxonomy" id="1353008"/>
    <lineage>
        <taxon>Eukaryota</taxon>
        <taxon>Fungi</taxon>
        <taxon>Dikarya</taxon>
        <taxon>Ascomycota</taxon>
        <taxon>Pezizomycotina</taxon>
        <taxon>Eurotiomycetes</taxon>
        <taxon>Eurotiomycetidae</taxon>
        <taxon>Eurotiales</taxon>
        <taxon>Aspergillaceae</taxon>
        <taxon>Aspergillus</taxon>
        <taxon>Aspergillus subgen. Circumdati</taxon>
    </lineage>
</organism>
<dbReference type="VEuPathDB" id="FungiDB:M747DRAFT_107734"/>
<dbReference type="AlphaFoldDB" id="A0A370BMW4"/>
<name>A0A370BMW4_ASPNG</name>